<accession>A0A0S4KQZ0</accession>
<keyword evidence="1" id="KW-0472">Membrane</keyword>
<protein>
    <submittedName>
        <fullName evidence="2">Uncharacterized protein</fullName>
    </submittedName>
</protein>
<keyword evidence="1" id="KW-1133">Transmembrane helix</keyword>
<dbReference type="KEGG" id="nio:NITINOP_0607"/>
<dbReference type="EMBL" id="LN885086">
    <property type="protein sequence ID" value="CUQ65582.1"/>
    <property type="molecule type" value="Genomic_DNA"/>
</dbReference>
<reference evidence="3" key="1">
    <citation type="submission" date="2015-09" db="EMBL/GenBank/DDBJ databases">
        <authorList>
            <person name="Daims H."/>
        </authorList>
    </citation>
    <scope>NUCLEOTIDE SEQUENCE [LARGE SCALE GENOMIC DNA]</scope>
</reference>
<name>A0A0S4KQZ0_9BACT</name>
<gene>
    <name evidence="2" type="ORF">NITINOP_0607</name>
</gene>
<evidence type="ECO:0000313" key="3">
    <source>
        <dbReference type="Proteomes" id="UP000066284"/>
    </source>
</evidence>
<dbReference type="Proteomes" id="UP000066284">
    <property type="component" value="Chromosome 1"/>
</dbReference>
<keyword evidence="1" id="KW-0812">Transmembrane</keyword>
<keyword evidence="3" id="KW-1185">Reference proteome</keyword>
<evidence type="ECO:0000256" key="1">
    <source>
        <dbReference type="SAM" id="Phobius"/>
    </source>
</evidence>
<proteinExistence type="predicted"/>
<feature type="transmembrane region" description="Helical" evidence="1">
    <location>
        <begin position="6"/>
        <end position="23"/>
    </location>
</feature>
<organism evidence="2 3">
    <name type="scientific">Candidatus Nitrospira inopinata</name>
    <dbReference type="NCBI Taxonomy" id="1715989"/>
    <lineage>
        <taxon>Bacteria</taxon>
        <taxon>Pseudomonadati</taxon>
        <taxon>Nitrospirota</taxon>
        <taxon>Nitrospiria</taxon>
        <taxon>Nitrospirales</taxon>
        <taxon>Nitrospiraceae</taxon>
        <taxon>Nitrospira</taxon>
    </lineage>
</organism>
<dbReference type="AlphaFoldDB" id="A0A0S4KQZ0"/>
<evidence type="ECO:0000313" key="2">
    <source>
        <dbReference type="EMBL" id="CUQ65582.1"/>
    </source>
</evidence>
<sequence>MDAKILMFIVIMLILLVAGIIIYKKGQ</sequence>